<reference evidence="2" key="1">
    <citation type="submission" date="2023-06" db="EMBL/GenBank/DDBJ databases">
        <authorList>
            <person name="Noh H."/>
        </authorList>
    </citation>
    <scope>NUCLEOTIDE SEQUENCE</scope>
    <source>
        <strain evidence="2">DUCC20226</strain>
    </source>
</reference>
<comment type="caution">
    <text evidence="2">The sequence shown here is derived from an EMBL/GenBank/DDBJ whole genome shotgun (WGS) entry which is preliminary data.</text>
</comment>
<feature type="region of interest" description="Disordered" evidence="1">
    <location>
        <begin position="18"/>
        <end position="40"/>
    </location>
</feature>
<evidence type="ECO:0000256" key="1">
    <source>
        <dbReference type="SAM" id="MobiDB-lite"/>
    </source>
</evidence>
<protein>
    <submittedName>
        <fullName evidence="2">Uncharacterized protein</fullName>
    </submittedName>
</protein>
<sequence length="261" mass="29066">MRKLPIMNSQDSNVVYTDRTKQNEDGQDATTVPIPDSDADSHTHMVEKWHEVIDEVLQATRDAFPSSPAFDAASPGPFQAYWRGVFDRLGEKVIADAAIAEKLTSPPCKAFAVTLFRQQEAAMCPCCLPDVEPSFTLRNDGGVTKGDLVRGIAEFLYGERLPRVYEEAVYDEEDMDSEGDCDGVVPDDEARRTGVLIHGANWMSDGSGEKGETYVYGGSSEGYPTKIWMYCCQWEEFEAVEAAKLRDQAEEEDEQRIVAKL</sequence>
<dbReference type="AlphaFoldDB" id="A0AAD9W0S7"/>
<accession>A0AAD9W0S7</accession>
<dbReference type="Proteomes" id="UP001265746">
    <property type="component" value="Unassembled WGS sequence"/>
</dbReference>
<evidence type="ECO:0000313" key="3">
    <source>
        <dbReference type="Proteomes" id="UP001265746"/>
    </source>
</evidence>
<keyword evidence="3" id="KW-1185">Reference proteome</keyword>
<proteinExistence type="predicted"/>
<dbReference type="EMBL" id="JAUJFL010000005">
    <property type="protein sequence ID" value="KAK2602766.1"/>
    <property type="molecule type" value="Genomic_DNA"/>
</dbReference>
<evidence type="ECO:0000313" key="2">
    <source>
        <dbReference type="EMBL" id="KAK2602766.1"/>
    </source>
</evidence>
<name>A0AAD9W0S7_PHOAM</name>
<organism evidence="2 3">
    <name type="scientific">Phomopsis amygdali</name>
    <name type="common">Fusicoccum amygdali</name>
    <dbReference type="NCBI Taxonomy" id="1214568"/>
    <lineage>
        <taxon>Eukaryota</taxon>
        <taxon>Fungi</taxon>
        <taxon>Dikarya</taxon>
        <taxon>Ascomycota</taxon>
        <taxon>Pezizomycotina</taxon>
        <taxon>Sordariomycetes</taxon>
        <taxon>Sordariomycetidae</taxon>
        <taxon>Diaporthales</taxon>
        <taxon>Diaporthaceae</taxon>
        <taxon>Diaporthe</taxon>
    </lineage>
</organism>
<gene>
    <name evidence="2" type="ORF">N8I77_009273</name>
</gene>